<sequence>ADLVTVALDTVRTAGTDPAHAAETAVFAATAADVRSVIVSGREVVQEGHHLLVDDVPEALHSTITDLFVETE</sequence>
<accession>A0ABW3CMV6</accession>
<reference evidence="2" key="1">
    <citation type="journal article" date="2019" name="Int. J. Syst. Evol. Microbiol.">
        <title>The Global Catalogue of Microorganisms (GCM) 10K type strain sequencing project: providing services to taxonomists for standard genome sequencing and annotation.</title>
        <authorList>
            <consortium name="The Broad Institute Genomics Platform"/>
            <consortium name="The Broad Institute Genome Sequencing Center for Infectious Disease"/>
            <person name="Wu L."/>
            <person name="Ma J."/>
        </authorList>
    </citation>
    <scope>NUCLEOTIDE SEQUENCE [LARGE SCALE GENOMIC DNA]</scope>
    <source>
        <strain evidence="2">JCM 31696</strain>
    </source>
</reference>
<dbReference type="Proteomes" id="UP001597083">
    <property type="component" value="Unassembled WGS sequence"/>
</dbReference>
<dbReference type="SUPFAM" id="SSF51338">
    <property type="entry name" value="Composite domain of metallo-dependent hydrolases"/>
    <property type="match status" value="1"/>
</dbReference>
<feature type="non-terminal residue" evidence="1">
    <location>
        <position position="1"/>
    </location>
</feature>
<gene>
    <name evidence="1" type="ORF">ACFQ07_26030</name>
</gene>
<proteinExistence type="predicted"/>
<organism evidence="1 2">
    <name type="scientific">Actinomadura adrarensis</name>
    <dbReference type="NCBI Taxonomy" id="1819600"/>
    <lineage>
        <taxon>Bacteria</taxon>
        <taxon>Bacillati</taxon>
        <taxon>Actinomycetota</taxon>
        <taxon>Actinomycetes</taxon>
        <taxon>Streptosporangiales</taxon>
        <taxon>Thermomonosporaceae</taxon>
        <taxon>Actinomadura</taxon>
    </lineage>
</organism>
<keyword evidence="2" id="KW-1185">Reference proteome</keyword>
<dbReference type="EMBL" id="JBHTIR010003752">
    <property type="protein sequence ID" value="MFD0855728.1"/>
    <property type="molecule type" value="Genomic_DNA"/>
</dbReference>
<dbReference type="Gene3D" id="2.30.40.10">
    <property type="entry name" value="Urease, subunit C, domain 1"/>
    <property type="match status" value="1"/>
</dbReference>
<evidence type="ECO:0000313" key="2">
    <source>
        <dbReference type="Proteomes" id="UP001597083"/>
    </source>
</evidence>
<comment type="caution">
    <text evidence="1">The sequence shown here is derived from an EMBL/GenBank/DDBJ whole genome shotgun (WGS) entry which is preliminary data.</text>
</comment>
<evidence type="ECO:0000313" key="1">
    <source>
        <dbReference type="EMBL" id="MFD0855728.1"/>
    </source>
</evidence>
<name>A0ABW3CMV6_9ACTN</name>
<dbReference type="InterPro" id="IPR011059">
    <property type="entry name" value="Metal-dep_hydrolase_composite"/>
</dbReference>
<protein>
    <submittedName>
        <fullName evidence="1">Formimidoylglutamate deiminase</fullName>
    </submittedName>
</protein>